<evidence type="ECO:0000256" key="10">
    <source>
        <dbReference type="ARBA" id="ARBA00023125"/>
    </source>
</evidence>
<evidence type="ECO:0000256" key="13">
    <source>
        <dbReference type="ARBA" id="ARBA00023204"/>
    </source>
</evidence>
<feature type="domain" description="HTH araC/xylS-type" evidence="14">
    <location>
        <begin position="90"/>
        <end position="190"/>
    </location>
</feature>
<evidence type="ECO:0000256" key="1">
    <source>
        <dbReference type="ARBA" id="ARBA00000086"/>
    </source>
</evidence>
<comment type="cofactor">
    <cofactor evidence="2">
        <name>Zn(2+)</name>
        <dbReference type="ChEBI" id="CHEBI:29105"/>
    </cofactor>
</comment>
<keyword evidence="5" id="KW-0808">Transferase</keyword>
<dbReference type="Pfam" id="PF12833">
    <property type="entry name" value="HTH_18"/>
    <property type="match status" value="1"/>
</dbReference>
<comment type="catalytic activity">
    <reaction evidence="1">
        <text>Hydrolysis of alkylated DNA, releasing 3-methyladenine, 3-methylguanine, 7-methylguanine and 7-methyladenine.</text>
        <dbReference type="EC" id="3.2.2.21"/>
    </reaction>
</comment>
<dbReference type="SUPFAM" id="SSF55945">
    <property type="entry name" value="TATA-box binding protein-like"/>
    <property type="match status" value="1"/>
</dbReference>
<keyword evidence="16" id="KW-1185">Reference proteome</keyword>
<dbReference type="SUPFAM" id="SSF48150">
    <property type="entry name" value="DNA-glycosylase"/>
    <property type="match status" value="1"/>
</dbReference>
<evidence type="ECO:0000256" key="9">
    <source>
        <dbReference type="ARBA" id="ARBA00023015"/>
    </source>
</evidence>
<evidence type="ECO:0000256" key="4">
    <source>
        <dbReference type="ARBA" id="ARBA00022603"/>
    </source>
</evidence>
<keyword evidence="12" id="KW-0804">Transcription</keyword>
<sequence length="482" mass="51566">MGRMFPDPDAAYLALAARDARFDGRVFVGVTSTGIYCRPVCRVRTPRRENCRFFASPAQAEAAAFRPCLKCRPEIAPGLSAMDSSDALAGCAARAIEAAVQAGEPVVLPALAARLGVGERHLRRIFAAAHGVAPREYLATQRLLLAKQLLTDTTMPVAQVALASGFESLRRFNAAFLERYRLAPTALRRARGETPAEPVLRLAWRPPYDVEAMLGFAARRALAGVEQVEGLAWRRTLAWPQRGSVLDGWIEARFVPERHEVHLRAAPALAPVLGAVLRRVREALDLDADPAPIAAALAAAGLAAEGQRLPGAFDGFETAVRIVLGQQVTVAAAGTLAARLVRRYGRPVPTPFTALTHAFPDAATLAAADPDELGRLGLVRQRVRALQALAAAVADGSLKLERGAPLAPTLATLAALPGFGPWTVQLVALRVLGWPDAWPAGDAGLAAALGSRDAREHERAAEAWRPWRAYAAMALWRPGDTR</sequence>
<dbReference type="InterPro" id="IPR023170">
    <property type="entry name" value="HhH_base_excis_C"/>
</dbReference>
<protein>
    <recommendedName>
        <fullName evidence="3">DNA-3-methyladenine glycosylase II</fullName>
        <ecNumber evidence="3">3.2.2.21</ecNumber>
    </recommendedName>
</protein>
<dbReference type="SUPFAM" id="SSF57884">
    <property type="entry name" value="Ada DNA repair protein, N-terminal domain (N-Ada 10)"/>
    <property type="match status" value="1"/>
</dbReference>
<dbReference type="InterPro" id="IPR037046">
    <property type="entry name" value="AlkA_N_sf"/>
</dbReference>
<comment type="caution">
    <text evidence="15">The sequence shown here is derived from an EMBL/GenBank/DDBJ whole genome shotgun (WGS) entry which is preliminary data.</text>
</comment>
<evidence type="ECO:0000259" key="14">
    <source>
        <dbReference type="PROSITE" id="PS01124"/>
    </source>
</evidence>
<dbReference type="Proteomes" id="UP000802098">
    <property type="component" value="Unassembled WGS sequence"/>
</dbReference>
<reference evidence="15 16" key="1">
    <citation type="submission" date="2020-03" db="EMBL/GenBank/DDBJ databases">
        <title>Rubrivivax benzoatilyticus JA2 (sequenced after 10 years sub-culturing).</title>
        <authorList>
            <person name="Gupta D."/>
            <person name="Chintalapati S."/>
            <person name="Chintalapati V.R."/>
        </authorList>
    </citation>
    <scope>NUCLEOTIDE SEQUENCE [LARGE SCALE GENOMIC DNA]</scope>
    <source>
        <strain evidence="15 16">JA2-Mal</strain>
    </source>
</reference>
<dbReference type="RefSeq" id="WP_029718637.1">
    <property type="nucleotide sequence ID" value="NZ_JAAOCD010000005.1"/>
</dbReference>
<keyword evidence="9" id="KW-0805">Transcription regulation</keyword>
<dbReference type="Gene3D" id="3.30.310.20">
    <property type="entry name" value="DNA-3-methyladenine glycosylase AlkA, N-terminal domain"/>
    <property type="match status" value="1"/>
</dbReference>
<accession>A0ABX0I073</accession>
<dbReference type="Gene3D" id="1.10.1670.10">
    <property type="entry name" value="Helix-hairpin-Helix base-excision DNA repair enzymes (C-terminal)"/>
    <property type="match status" value="1"/>
</dbReference>
<dbReference type="InterPro" id="IPR018062">
    <property type="entry name" value="HTH_AraC-typ_CS"/>
</dbReference>
<dbReference type="InterPro" id="IPR011257">
    <property type="entry name" value="DNA_glycosylase"/>
</dbReference>
<dbReference type="EMBL" id="JAAOCD010000005">
    <property type="protein sequence ID" value="NHK99223.1"/>
    <property type="molecule type" value="Genomic_DNA"/>
</dbReference>
<dbReference type="SUPFAM" id="SSF46689">
    <property type="entry name" value="Homeodomain-like"/>
    <property type="match status" value="1"/>
</dbReference>
<dbReference type="InterPro" id="IPR003265">
    <property type="entry name" value="HhH-GPD_domain"/>
</dbReference>
<keyword evidence="8" id="KW-0862">Zinc</keyword>
<dbReference type="InterPro" id="IPR018060">
    <property type="entry name" value="HTH_AraC"/>
</dbReference>
<dbReference type="PANTHER" id="PTHR43003:SF13">
    <property type="entry name" value="DNA-3-METHYLADENINE GLYCOSYLASE 2"/>
    <property type="match status" value="1"/>
</dbReference>
<evidence type="ECO:0000256" key="5">
    <source>
        <dbReference type="ARBA" id="ARBA00022679"/>
    </source>
</evidence>
<organism evidence="15 16">
    <name type="scientific">Rubrivivax benzoatilyticus</name>
    <dbReference type="NCBI Taxonomy" id="316997"/>
    <lineage>
        <taxon>Bacteria</taxon>
        <taxon>Pseudomonadati</taxon>
        <taxon>Pseudomonadota</taxon>
        <taxon>Betaproteobacteria</taxon>
        <taxon>Burkholderiales</taxon>
        <taxon>Sphaerotilaceae</taxon>
        <taxon>Rubrivivax</taxon>
    </lineage>
</organism>
<evidence type="ECO:0000256" key="7">
    <source>
        <dbReference type="ARBA" id="ARBA00022763"/>
    </source>
</evidence>
<dbReference type="Gene3D" id="3.40.10.10">
    <property type="entry name" value="DNA Methylphosphotriester Repair Domain"/>
    <property type="match status" value="1"/>
</dbReference>
<dbReference type="InterPro" id="IPR010316">
    <property type="entry name" value="AlkA_N"/>
</dbReference>
<keyword evidence="7" id="KW-0227">DNA damage</keyword>
<keyword evidence="6" id="KW-0479">Metal-binding</keyword>
<evidence type="ECO:0000256" key="11">
    <source>
        <dbReference type="ARBA" id="ARBA00023159"/>
    </source>
</evidence>
<evidence type="ECO:0000256" key="8">
    <source>
        <dbReference type="ARBA" id="ARBA00022833"/>
    </source>
</evidence>
<keyword evidence="11" id="KW-0010">Activator</keyword>
<dbReference type="InterPro" id="IPR004026">
    <property type="entry name" value="Ada_DNA_repair_Zn-bd"/>
</dbReference>
<evidence type="ECO:0000313" key="15">
    <source>
        <dbReference type="EMBL" id="NHK99223.1"/>
    </source>
</evidence>
<keyword evidence="13" id="KW-0234">DNA repair</keyword>
<keyword evidence="4" id="KW-0489">Methyltransferase</keyword>
<dbReference type="InterPro" id="IPR009057">
    <property type="entry name" value="Homeodomain-like_sf"/>
</dbReference>
<dbReference type="PROSITE" id="PS00041">
    <property type="entry name" value="HTH_ARAC_FAMILY_1"/>
    <property type="match status" value="2"/>
</dbReference>
<evidence type="ECO:0000256" key="6">
    <source>
        <dbReference type="ARBA" id="ARBA00022723"/>
    </source>
</evidence>
<gene>
    <name evidence="15" type="ORF">G7087_12625</name>
</gene>
<keyword evidence="10" id="KW-0238">DNA-binding</keyword>
<evidence type="ECO:0000256" key="2">
    <source>
        <dbReference type="ARBA" id="ARBA00001947"/>
    </source>
</evidence>
<dbReference type="PROSITE" id="PS01124">
    <property type="entry name" value="HTH_ARAC_FAMILY_2"/>
    <property type="match status" value="1"/>
</dbReference>
<dbReference type="Gene3D" id="1.10.340.30">
    <property type="entry name" value="Hypothetical protein, domain 2"/>
    <property type="match status" value="1"/>
</dbReference>
<dbReference type="InterPro" id="IPR035451">
    <property type="entry name" value="Ada-like_dom_sf"/>
</dbReference>
<dbReference type="Gene3D" id="1.10.10.60">
    <property type="entry name" value="Homeodomain-like"/>
    <property type="match status" value="1"/>
</dbReference>
<dbReference type="SMART" id="SM00342">
    <property type="entry name" value="HTH_ARAC"/>
    <property type="match status" value="1"/>
</dbReference>
<proteinExistence type="predicted"/>
<dbReference type="EC" id="3.2.2.21" evidence="3"/>
<dbReference type="SMART" id="SM01009">
    <property type="entry name" value="AlkA_N"/>
    <property type="match status" value="1"/>
</dbReference>
<dbReference type="PANTHER" id="PTHR43003">
    <property type="entry name" value="DNA-3-METHYLADENINE GLYCOSYLASE"/>
    <property type="match status" value="1"/>
</dbReference>
<dbReference type="InterPro" id="IPR051912">
    <property type="entry name" value="Alkylbase_DNA_Glycosylase/TA"/>
</dbReference>
<dbReference type="SMART" id="SM00478">
    <property type="entry name" value="ENDO3c"/>
    <property type="match status" value="1"/>
</dbReference>
<dbReference type="Pfam" id="PF02805">
    <property type="entry name" value="Ada_Zn_binding"/>
    <property type="match status" value="1"/>
</dbReference>
<dbReference type="CDD" id="cd00056">
    <property type="entry name" value="ENDO3c"/>
    <property type="match status" value="1"/>
</dbReference>
<dbReference type="Pfam" id="PF00730">
    <property type="entry name" value="HhH-GPD"/>
    <property type="match status" value="1"/>
</dbReference>
<dbReference type="Pfam" id="PF06029">
    <property type="entry name" value="AlkA_N"/>
    <property type="match status" value="1"/>
</dbReference>
<evidence type="ECO:0000313" key="16">
    <source>
        <dbReference type="Proteomes" id="UP000802098"/>
    </source>
</evidence>
<evidence type="ECO:0000256" key="3">
    <source>
        <dbReference type="ARBA" id="ARBA00012000"/>
    </source>
</evidence>
<name>A0ABX0I073_9BURK</name>
<evidence type="ECO:0000256" key="12">
    <source>
        <dbReference type="ARBA" id="ARBA00023163"/>
    </source>
</evidence>